<keyword evidence="2" id="KW-0479">Metal-binding</keyword>
<dbReference type="PANTHER" id="PTHR11669">
    <property type="entry name" value="REPLICATION FACTOR C / DNA POLYMERASE III GAMMA-TAU SUBUNIT"/>
    <property type="match status" value="1"/>
</dbReference>
<dbReference type="GO" id="GO:0005524">
    <property type="term" value="F:ATP binding"/>
    <property type="evidence" value="ECO:0007669"/>
    <property type="project" value="UniProtKB-KW"/>
</dbReference>
<dbReference type="GO" id="GO:0009360">
    <property type="term" value="C:DNA polymerase III complex"/>
    <property type="evidence" value="ECO:0007669"/>
    <property type="project" value="InterPro"/>
</dbReference>
<proteinExistence type="inferred from homology"/>
<comment type="similarity">
    <text evidence="1">Belongs to the DnaX/STICHEL family.</text>
</comment>
<dbReference type="Pfam" id="PF23007">
    <property type="entry name" value="DnaA_N-like_STI"/>
    <property type="match status" value="1"/>
</dbReference>
<keyword evidence="5" id="KW-0067">ATP-binding</keyword>
<dbReference type="SUPFAM" id="SSF48019">
    <property type="entry name" value="post-AAA+ oligomerization domain-like"/>
    <property type="match status" value="1"/>
</dbReference>
<evidence type="ECO:0000256" key="7">
    <source>
        <dbReference type="SAM" id="MobiDB-lite"/>
    </source>
</evidence>
<evidence type="ECO:0000256" key="5">
    <source>
        <dbReference type="ARBA" id="ARBA00022840"/>
    </source>
</evidence>
<dbReference type="FunFam" id="1.10.8.60:FF:000013">
    <property type="entry name" value="DNA polymerase III subunit gamma/tau"/>
    <property type="match status" value="1"/>
</dbReference>
<evidence type="ECO:0000256" key="1">
    <source>
        <dbReference type="ARBA" id="ARBA00006360"/>
    </source>
</evidence>
<organism evidence="10 11">
    <name type="scientific">Canna indica</name>
    <name type="common">Indian-shot</name>
    <dbReference type="NCBI Taxonomy" id="4628"/>
    <lineage>
        <taxon>Eukaryota</taxon>
        <taxon>Viridiplantae</taxon>
        <taxon>Streptophyta</taxon>
        <taxon>Embryophyta</taxon>
        <taxon>Tracheophyta</taxon>
        <taxon>Spermatophyta</taxon>
        <taxon>Magnoliopsida</taxon>
        <taxon>Liliopsida</taxon>
        <taxon>Zingiberales</taxon>
        <taxon>Cannaceae</taxon>
        <taxon>Canna</taxon>
    </lineage>
</organism>
<dbReference type="InterPro" id="IPR050238">
    <property type="entry name" value="DNA_Rep/Repair_Clamp_Loader"/>
</dbReference>
<evidence type="ECO:0000256" key="6">
    <source>
        <dbReference type="ARBA" id="ARBA00023054"/>
    </source>
</evidence>
<dbReference type="Gene3D" id="3.40.50.300">
    <property type="entry name" value="P-loop containing nucleotide triphosphate hydrolases"/>
    <property type="match status" value="1"/>
</dbReference>
<feature type="domain" description="DNA polymerase III subunit gamma/tau helical lid" evidence="8">
    <location>
        <begin position="440"/>
        <end position="481"/>
    </location>
</feature>
<evidence type="ECO:0000259" key="9">
    <source>
        <dbReference type="Pfam" id="PF23007"/>
    </source>
</evidence>
<dbReference type="Proteomes" id="UP001327560">
    <property type="component" value="Chromosome 4"/>
</dbReference>
<feature type="compositionally biased region" description="Polar residues" evidence="7">
    <location>
        <begin position="93"/>
        <end position="104"/>
    </location>
</feature>
<feature type="compositionally biased region" description="Basic and acidic residues" evidence="7">
    <location>
        <begin position="78"/>
        <end position="89"/>
    </location>
</feature>
<evidence type="ECO:0000259" key="8">
    <source>
        <dbReference type="Pfam" id="PF22608"/>
    </source>
</evidence>
<dbReference type="GO" id="GO:0003677">
    <property type="term" value="F:DNA binding"/>
    <property type="evidence" value="ECO:0007669"/>
    <property type="project" value="InterPro"/>
</dbReference>
<keyword evidence="11" id="KW-1185">Reference proteome</keyword>
<keyword evidence="6" id="KW-0175">Coiled coil</keyword>
<dbReference type="PANTHER" id="PTHR11669:SF0">
    <property type="entry name" value="PROTEIN STICHEL-LIKE 2"/>
    <property type="match status" value="1"/>
</dbReference>
<dbReference type="NCBIfam" id="TIGR02397">
    <property type="entry name" value="dnaX_nterm"/>
    <property type="match status" value="1"/>
</dbReference>
<dbReference type="GO" id="GO:0003887">
    <property type="term" value="F:DNA-directed DNA polymerase activity"/>
    <property type="evidence" value="ECO:0007669"/>
    <property type="project" value="InterPro"/>
</dbReference>
<protein>
    <submittedName>
        <fullName evidence="10">Protein STICHEL-like 2</fullName>
    </submittedName>
</protein>
<sequence>MMEVRRHSVDIPLSRTLVALKRVRSLRDPDTSSLRKIAALVDNMNLETSSCNGVMFGLSSGNKHNLRLKGTCPWHGRKVDSGAESESDRNPLPSDTSTKRSANGTRVRGSCGGNAYRSLDSDLVPCSNFLEKELDLRRDEKLEQVELLSAASLKQCRLDKWTRPCRSKEDDAVCNAGIPSICAAEACTSALCHRSLHPATEKFDFVFPNNSRCGVSCCWSGVPKYDDLKLPCHVEGRESYLNSQLSKESVYDGSSPFQGSLMSLTEKYRPKSFQELVGQNEVAQSLLEAILKGNIAPIYLFHGPTGTGKTSAARILAAALNCHSCIERRPCGFCQDCILVFSGRCRDVTELDASEENHREWSKVLSESAPVPISSCYKVFIIDECQLLERSMWAAICKSIEELSRHAVFIMITSDLDKLPSGTMSWCQRYQFVKVKNEGIVGRLKRICIEEELEFEENALVLLANESSGSLRDAITTLDQLALLGKRITTSLVYELMGVVSDDDLLDLLHSALSADTSGTVRRARDLMSSGIDPMQLTSQLAKLITDILSGGFQLGSSRLIAEAGTEKLRHALNILVETEKQLRTSKDRSTWLTAALIQFNTGESLPPANMNGYKAPQRVSCTRDDEPMTITSPKETLKSSMLCSCQNSNAQAYCDGARELENIWKRTIENCEPSSLKSFLRKKGKLSSVRVYEGLALAEVQFRHPDHATRAEESWNSIVGSLQTVLGCNVDIRISRVPSFICRNSRKKSLVSLFCCSGRKQKTSESNAENRNYSLSHGREKKLVDLCPSHQKGLPCMMQQLHFETMQSSNSNWKEESTTNRSDVHSLINASATSNRRVQNLLSRGCNEEADPSKEVCEGGPYVNIQETKDQPGCFPCALKLSKKSFSANTAHAINPRIQRHEKATEENKGTNDPHIFCSNLNEQATYATVGENR</sequence>
<dbReference type="GO" id="GO:0006281">
    <property type="term" value="P:DNA repair"/>
    <property type="evidence" value="ECO:0007669"/>
    <property type="project" value="TreeGrafter"/>
</dbReference>
<reference evidence="10 11" key="1">
    <citation type="submission" date="2023-10" db="EMBL/GenBank/DDBJ databases">
        <title>Chromosome-scale genome assembly provides insights into flower coloration mechanisms of Canna indica.</title>
        <authorList>
            <person name="Li C."/>
        </authorList>
    </citation>
    <scope>NUCLEOTIDE SEQUENCE [LARGE SCALE GENOMIC DNA]</scope>
    <source>
        <tissue evidence="10">Flower</tissue>
    </source>
</reference>
<gene>
    <name evidence="10" type="ORF">Cni_G13140</name>
</gene>
<dbReference type="InterPro" id="IPR045085">
    <property type="entry name" value="HLD_clamp_pol_III_gamma_tau"/>
</dbReference>
<dbReference type="InterPro" id="IPR054506">
    <property type="entry name" value="DnaA_N-like_STI"/>
</dbReference>
<keyword evidence="4" id="KW-0862">Zinc</keyword>
<dbReference type="Pfam" id="PF22608">
    <property type="entry name" value="DNAX_ATPase_lid"/>
    <property type="match status" value="1"/>
</dbReference>
<dbReference type="Pfam" id="PF13177">
    <property type="entry name" value="DNA_pol3_delta2"/>
    <property type="match status" value="1"/>
</dbReference>
<evidence type="ECO:0000313" key="10">
    <source>
        <dbReference type="EMBL" id="WOL04419.1"/>
    </source>
</evidence>
<dbReference type="GO" id="GO:0003689">
    <property type="term" value="F:DNA clamp loader activity"/>
    <property type="evidence" value="ECO:0007669"/>
    <property type="project" value="TreeGrafter"/>
</dbReference>
<feature type="region of interest" description="Disordered" evidence="7">
    <location>
        <begin position="78"/>
        <end position="107"/>
    </location>
</feature>
<dbReference type="AlphaFoldDB" id="A0AAQ3K9D6"/>
<dbReference type="SUPFAM" id="SSF52540">
    <property type="entry name" value="P-loop containing nucleoside triphosphate hydrolases"/>
    <property type="match status" value="1"/>
</dbReference>
<dbReference type="EMBL" id="CP136893">
    <property type="protein sequence ID" value="WOL04419.1"/>
    <property type="molecule type" value="Genomic_DNA"/>
</dbReference>
<evidence type="ECO:0000256" key="4">
    <source>
        <dbReference type="ARBA" id="ARBA00022833"/>
    </source>
</evidence>
<dbReference type="InterPro" id="IPR012763">
    <property type="entry name" value="DNA_pol_III_sug/sutau_N"/>
</dbReference>
<dbReference type="GO" id="GO:0005663">
    <property type="term" value="C:DNA replication factor C complex"/>
    <property type="evidence" value="ECO:0007669"/>
    <property type="project" value="TreeGrafter"/>
</dbReference>
<name>A0AAQ3K9D6_9LILI</name>
<dbReference type="GO" id="GO:0006261">
    <property type="term" value="P:DNA-templated DNA replication"/>
    <property type="evidence" value="ECO:0007669"/>
    <property type="project" value="TreeGrafter"/>
</dbReference>
<evidence type="ECO:0000256" key="2">
    <source>
        <dbReference type="ARBA" id="ARBA00022723"/>
    </source>
</evidence>
<accession>A0AAQ3K9D6</accession>
<dbReference type="InterPro" id="IPR027417">
    <property type="entry name" value="P-loop_NTPase"/>
</dbReference>
<dbReference type="InterPro" id="IPR008921">
    <property type="entry name" value="DNA_pol3_clamp-load_cplx_C"/>
</dbReference>
<feature type="domain" description="STICHEL DnaA-N-like alpha-beta" evidence="9">
    <location>
        <begin position="655"/>
        <end position="736"/>
    </location>
</feature>
<evidence type="ECO:0000313" key="11">
    <source>
        <dbReference type="Proteomes" id="UP001327560"/>
    </source>
</evidence>
<dbReference type="Gene3D" id="1.10.8.60">
    <property type="match status" value="1"/>
</dbReference>
<dbReference type="GO" id="GO:0046872">
    <property type="term" value="F:metal ion binding"/>
    <property type="evidence" value="ECO:0007669"/>
    <property type="project" value="UniProtKB-KW"/>
</dbReference>
<keyword evidence="3" id="KW-0547">Nucleotide-binding</keyword>
<evidence type="ECO:0000256" key="3">
    <source>
        <dbReference type="ARBA" id="ARBA00022741"/>
    </source>
</evidence>
<dbReference type="CDD" id="cd00009">
    <property type="entry name" value="AAA"/>
    <property type="match status" value="1"/>
</dbReference>